<dbReference type="InterPro" id="IPR039420">
    <property type="entry name" value="WalR-like"/>
</dbReference>
<dbReference type="FunFam" id="1.10.10.10:FF:000099">
    <property type="entry name" value="Two-component system response regulator TorR"/>
    <property type="match status" value="1"/>
</dbReference>
<sequence length="248" mass="28118">MNTLKAPHILVVDDDPAITEMVGHYLSEHDFRVSAARNGAEMHQVLRQSTVQLVLMDLRLNGESGLNLARELRERRALPVIILTGRSEEADRVMGLELAADDYVVKPFSLRELLARIRAVLRRYASAVFETGSITIEPASGVRAYRFEGWELNLRLRRLRAPDAREIELSLGEFSLLHALCRAPGRVLSRDQLLEMTRRDAGAVYDRAIDVQILRLRRKIELDASTPRYIRTERGAGYVFDTSVEPVT</sequence>
<dbReference type="Gene3D" id="6.10.250.690">
    <property type="match status" value="1"/>
</dbReference>
<comment type="subcellular location">
    <subcellularLocation>
        <location evidence="1">Cytoplasm</location>
    </subcellularLocation>
</comment>
<dbReference type="PROSITE" id="PS50110">
    <property type="entry name" value="RESPONSE_REGULATORY"/>
    <property type="match status" value="1"/>
</dbReference>
<dbReference type="GO" id="GO:0000976">
    <property type="term" value="F:transcription cis-regulatory region binding"/>
    <property type="evidence" value="ECO:0007669"/>
    <property type="project" value="TreeGrafter"/>
</dbReference>
<keyword evidence="6 9" id="KW-0238">DNA-binding</keyword>
<dbReference type="Pfam" id="PF00072">
    <property type="entry name" value="Response_reg"/>
    <property type="match status" value="1"/>
</dbReference>
<feature type="domain" description="OmpR/PhoB-type" evidence="11">
    <location>
        <begin position="142"/>
        <end position="242"/>
    </location>
</feature>
<dbReference type="GO" id="GO:0005829">
    <property type="term" value="C:cytosol"/>
    <property type="evidence" value="ECO:0007669"/>
    <property type="project" value="TreeGrafter"/>
</dbReference>
<dbReference type="Proteomes" id="UP000016368">
    <property type="component" value="Unassembled WGS sequence"/>
</dbReference>
<dbReference type="EMBL" id="AEGR01000029">
    <property type="protein sequence ID" value="EGI78105.1"/>
    <property type="molecule type" value="Genomic_DNA"/>
</dbReference>
<gene>
    <name evidence="12" type="ORF">HGR_02248</name>
</gene>
<dbReference type="InterPro" id="IPR011006">
    <property type="entry name" value="CheY-like_superfamily"/>
</dbReference>
<evidence type="ECO:0000256" key="2">
    <source>
        <dbReference type="ARBA" id="ARBA00022490"/>
    </source>
</evidence>
<evidence type="ECO:0000256" key="4">
    <source>
        <dbReference type="ARBA" id="ARBA00023012"/>
    </source>
</evidence>
<keyword evidence="4" id="KW-0902">Two-component regulatory system</keyword>
<keyword evidence="3 8" id="KW-0597">Phosphoprotein</keyword>
<evidence type="ECO:0000259" key="10">
    <source>
        <dbReference type="PROSITE" id="PS50110"/>
    </source>
</evidence>
<keyword evidence="7" id="KW-0804">Transcription</keyword>
<evidence type="ECO:0000256" key="6">
    <source>
        <dbReference type="ARBA" id="ARBA00023125"/>
    </source>
</evidence>
<evidence type="ECO:0000256" key="5">
    <source>
        <dbReference type="ARBA" id="ARBA00023015"/>
    </source>
</evidence>
<dbReference type="eggNOG" id="COG0745">
    <property type="taxonomic scope" value="Bacteria"/>
</dbReference>
<evidence type="ECO:0000256" key="7">
    <source>
        <dbReference type="ARBA" id="ARBA00023163"/>
    </source>
</evidence>
<evidence type="ECO:0000256" key="8">
    <source>
        <dbReference type="PROSITE-ProRule" id="PRU00169"/>
    </source>
</evidence>
<dbReference type="AlphaFoldDB" id="F3KPT7"/>
<dbReference type="GO" id="GO:0032993">
    <property type="term" value="C:protein-DNA complex"/>
    <property type="evidence" value="ECO:0007669"/>
    <property type="project" value="TreeGrafter"/>
</dbReference>
<keyword evidence="13" id="KW-1185">Reference proteome</keyword>
<name>F3KPT7_9BURK</name>
<dbReference type="STRING" id="887062.HGR_02248"/>
<dbReference type="InterPro" id="IPR001789">
    <property type="entry name" value="Sig_transdc_resp-reg_receiver"/>
</dbReference>
<keyword evidence="5" id="KW-0805">Transcription regulation</keyword>
<dbReference type="PANTHER" id="PTHR48111:SF4">
    <property type="entry name" value="DNA-BINDING DUAL TRANSCRIPTIONAL REGULATOR OMPR"/>
    <property type="match status" value="1"/>
</dbReference>
<dbReference type="SMART" id="SM00862">
    <property type="entry name" value="Trans_reg_C"/>
    <property type="match status" value="1"/>
</dbReference>
<feature type="DNA-binding region" description="OmpR/PhoB-type" evidence="9">
    <location>
        <begin position="142"/>
        <end position="242"/>
    </location>
</feature>
<dbReference type="PROSITE" id="PS51755">
    <property type="entry name" value="OMPR_PHOB"/>
    <property type="match status" value="1"/>
</dbReference>
<dbReference type="PANTHER" id="PTHR48111">
    <property type="entry name" value="REGULATOR OF RPOS"/>
    <property type="match status" value="1"/>
</dbReference>
<evidence type="ECO:0000313" key="12">
    <source>
        <dbReference type="EMBL" id="EGI78105.1"/>
    </source>
</evidence>
<dbReference type="SUPFAM" id="SSF46894">
    <property type="entry name" value="C-terminal effector domain of the bipartite response regulators"/>
    <property type="match status" value="1"/>
</dbReference>
<feature type="modified residue" description="4-aspartylphosphate" evidence="8">
    <location>
        <position position="57"/>
    </location>
</feature>
<dbReference type="Gene3D" id="1.10.10.10">
    <property type="entry name" value="Winged helix-like DNA-binding domain superfamily/Winged helix DNA-binding domain"/>
    <property type="match status" value="1"/>
</dbReference>
<keyword evidence="2" id="KW-0963">Cytoplasm</keyword>
<evidence type="ECO:0000313" key="13">
    <source>
        <dbReference type="Proteomes" id="UP000016368"/>
    </source>
</evidence>
<dbReference type="Gene3D" id="3.40.50.2300">
    <property type="match status" value="1"/>
</dbReference>
<dbReference type="CDD" id="cd00383">
    <property type="entry name" value="trans_reg_C"/>
    <property type="match status" value="1"/>
</dbReference>
<organism evidence="12 13">
    <name type="scientific">Hylemonella gracilis ATCC 19624</name>
    <dbReference type="NCBI Taxonomy" id="887062"/>
    <lineage>
        <taxon>Bacteria</taxon>
        <taxon>Pseudomonadati</taxon>
        <taxon>Pseudomonadota</taxon>
        <taxon>Betaproteobacteria</taxon>
        <taxon>Burkholderiales</taxon>
        <taxon>Comamonadaceae</taxon>
        <taxon>Hylemonella</taxon>
    </lineage>
</organism>
<feature type="domain" description="Response regulatory" evidence="10">
    <location>
        <begin position="8"/>
        <end position="121"/>
    </location>
</feature>
<dbReference type="GO" id="GO:0006355">
    <property type="term" value="P:regulation of DNA-templated transcription"/>
    <property type="evidence" value="ECO:0007669"/>
    <property type="project" value="InterPro"/>
</dbReference>
<comment type="caution">
    <text evidence="12">The sequence shown here is derived from an EMBL/GenBank/DDBJ whole genome shotgun (WGS) entry which is preliminary data.</text>
</comment>
<dbReference type="Pfam" id="PF00486">
    <property type="entry name" value="Trans_reg_C"/>
    <property type="match status" value="1"/>
</dbReference>
<proteinExistence type="predicted"/>
<reference evidence="12 13" key="1">
    <citation type="journal article" date="2011" name="EMBO J.">
        <title>Structural diversity of bacterial flagellar motors.</title>
        <authorList>
            <person name="Chen S."/>
            <person name="Beeby M."/>
            <person name="Murphy G.E."/>
            <person name="Leadbetter J.R."/>
            <person name="Hendrixson D.R."/>
            <person name="Briegel A."/>
            <person name="Li Z."/>
            <person name="Shi J."/>
            <person name="Tocheva E.I."/>
            <person name="Muller A."/>
            <person name="Dobro M.J."/>
            <person name="Jensen G.J."/>
        </authorList>
    </citation>
    <scope>NUCLEOTIDE SEQUENCE [LARGE SCALE GENOMIC DNA]</scope>
    <source>
        <strain evidence="12 13">ATCC 19624</strain>
    </source>
</reference>
<dbReference type="InterPro" id="IPR036388">
    <property type="entry name" value="WH-like_DNA-bd_sf"/>
</dbReference>
<evidence type="ECO:0000256" key="9">
    <source>
        <dbReference type="PROSITE-ProRule" id="PRU01091"/>
    </source>
</evidence>
<dbReference type="SUPFAM" id="SSF52172">
    <property type="entry name" value="CheY-like"/>
    <property type="match status" value="1"/>
</dbReference>
<evidence type="ECO:0000256" key="1">
    <source>
        <dbReference type="ARBA" id="ARBA00004496"/>
    </source>
</evidence>
<evidence type="ECO:0000256" key="3">
    <source>
        <dbReference type="ARBA" id="ARBA00022553"/>
    </source>
</evidence>
<accession>F3KPT7</accession>
<dbReference type="GO" id="GO:0000156">
    <property type="term" value="F:phosphorelay response regulator activity"/>
    <property type="evidence" value="ECO:0007669"/>
    <property type="project" value="TreeGrafter"/>
</dbReference>
<dbReference type="InterPro" id="IPR016032">
    <property type="entry name" value="Sig_transdc_resp-reg_C-effctor"/>
</dbReference>
<dbReference type="InterPro" id="IPR001867">
    <property type="entry name" value="OmpR/PhoB-type_DNA-bd"/>
</dbReference>
<evidence type="ECO:0000259" key="11">
    <source>
        <dbReference type="PROSITE" id="PS51755"/>
    </source>
</evidence>
<protein>
    <submittedName>
        <fullName evidence="12">Two component transcriptional regulator winged helix family protein</fullName>
    </submittedName>
</protein>
<dbReference type="SMART" id="SM00448">
    <property type="entry name" value="REC"/>
    <property type="match status" value="1"/>
</dbReference>
<dbReference type="RefSeq" id="WP_006296423.1">
    <property type="nucleotide sequence ID" value="NZ_AEGR01000029.1"/>
</dbReference>